<organism evidence="1 2">
    <name type="scientific">Solanum pennellii</name>
    <name type="common">Tomato</name>
    <name type="synonym">Lycopersicon pennellii</name>
    <dbReference type="NCBI Taxonomy" id="28526"/>
    <lineage>
        <taxon>Eukaryota</taxon>
        <taxon>Viridiplantae</taxon>
        <taxon>Streptophyta</taxon>
        <taxon>Embryophyta</taxon>
        <taxon>Tracheophyta</taxon>
        <taxon>Spermatophyta</taxon>
        <taxon>Magnoliopsida</taxon>
        <taxon>eudicotyledons</taxon>
        <taxon>Gunneridae</taxon>
        <taxon>Pentapetalae</taxon>
        <taxon>asterids</taxon>
        <taxon>lamiids</taxon>
        <taxon>Solanales</taxon>
        <taxon>Solanaceae</taxon>
        <taxon>Solanoideae</taxon>
        <taxon>Solaneae</taxon>
        <taxon>Solanum</taxon>
        <taxon>Solanum subgen. Lycopersicon</taxon>
    </lineage>
</organism>
<dbReference type="RefSeq" id="XP_027774131.1">
    <property type="nucleotide sequence ID" value="XM_027918330.1"/>
</dbReference>
<dbReference type="GeneID" id="107024797"/>
<evidence type="ECO:0000313" key="1">
    <source>
        <dbReference type="Proteomes" id="UP000694930"/>
    </source>
</evidence>
<gene>
    <name evidence="2" type="primary">LOC107024797</name>
</gene>
<keyword evidence="1" id="KW-1185">Reference proteome</keyword>
<evidence type="ECO:0000313" key="2">
    <source>
        <dbReference type="RefSeq" id="XP_027774131.1"/>
    </source>
</evidence>
<reference evidence="2" key="2">
    <citation type="submission" date="2025-08" db="UniProtKB">
        <authorList>
            <consortium name="RefSeq"/>
        </authorList>
    </citation>
    <scope>IDENTIFICATION</scope>
</reference>
<protein>
    <submittedName>
        <fullName evidence="2">Rho GTPase-activating protein gacU-like</fullName>
    </submittedName>
</protein>
<proteinExistence type="predicted"/>
<sequence length="340" mass="39061">MLFVAFSPANRLSKFCSQKRIKDMLQHYIELPVERRLTIENLELQIKKSTLESQILDANIRSFDSVSQMELEKQEKMDVDLVAQQTTPHQFDTNNWTNPYISNIQESILQDWMNEGKGIANSSGNYAYSPSFPSSSQNGNITFFQSQNSSPYIPLQNQQQNIMIDVHENPTQTFGQLQSQEQNMMVDFQQNPTQIFGQSQAQMTCGESNDNSLFNFWQNICDSTRPVSCTQLNNTFQLGLENDNTTWNNNLNNASSFGWENAHSNWNNNMSNNNNYINEYNDPPSVQSDAITPNVNGFNYSMEENTTRNIAQCTTHENDACEWEVFLNEAFNGEDYKNLD</sequence>
<accession>A0ABM1VEG3</accession>
<dbReference type="Proteomes" id="UP000694930">
    <property type="component" value="Chromosome 7"/>
</dbReference>
<reference evidence="1" key="1">
    <citation type="journal article" date="2014" name="Nat. Genet.">
        <title>The genome of the stress-tolerant wild tomato species Solanum pennellii.</title>
        <authorList>
            <person name="Bolger A."/>
            <person name="Scossa F."/>
            <person name="Bolger M.E."/>
            <person name="Lanz C."/>
            <person name="Maumus F."/>
            <person name="Tohge T."/>
            <person name="Quesneville H."/>
            <person name="Alseekh S."/>
            <person name="Sorensen I."/>
            <person name="Lichtenstein G."/>
            <person name="Fich E.A."/>
            <person name="Conte M."/>
            <person name="Keller H."/>
            <person name="Schneeberger K."/>
            <person name="Schwacke R."/>
            <person name="Ofner I."/>
            <person name="Vrebalov J."/>
            <person name="Xu Y."/>
            <person name="Osorio S."/>
            <person name="Aflitos S.A."/>
            <person name="Schijlen E."/>
            <person name="Jimenez-Gomez J.M."/>
            <person name="Ryngajllo M."/>
            <person name="Kimura S."/>
            <person name="Kumar R."/>
            <person name="Koenig D."/>
            <person name="Headland L.R."/>
            <person name="Maloof J.N."/>
            <person name="Sinha N."/>
            <person name="van Ham R.C."/>
            <person name="Lankhorst R.K."/>
            <person name="Mao L."/>
            <person name="Vogel A."/>
            <person name="Arsova B."/>
            <person name="Panstruga R."/>
            <person name="Fei Z."/>
            <person name="Rose J.K."/>
            <person name="Zamir D."/>
            <person name="Carrari F."/>
            <person name="Giovannoni J.J."/>
            <person name="Weigel D."/>
            <person name="Usadel B."/>
            <person name="Fernie A.R."/>
        </authorList>
    </citation>
    <scope>NUCLEOTIDE SEQUENCE [LARGE SCALE GENOMIC DNA]</scope>
    <source>
        <strain evidence="1">cv. LA0716</strain>
    </source>
</reference>
<name>A0ABM1VEG3_SOLPN</name>